<evidence type="ECO:0000256" key="3">
    <source>
        <dbReference type="ARBA" id="ARBA00023163"/>
    </source>
</evidence>
<dbReference type="EMBL" id="JBBUTG010000002">
    <property type="protein sequence ID" value="MEK8030056.1"/>
    <property type="molecule type" value="Genomic_DNA"/>
</dbReference>
<evidence type="ECO:0000259" key="6">
    <source>
        <dbReference type="PROSITE" id="PS50110"/>
    </source>
</evidence>
<dbReference type="PANTHER" id="PTHR48111">
    <property type="entry name" value="REGULATOR OF RPOS"/>
    <property type="match status" value="1"/>
</dbReference>
<feature type="DNA-binding region" description="OmpR/PhoB-type" evidence="5">
    <location>
        <begin position="125"/>
        <end position="223"/>
    </location>
</feature>
<keyword evidence="4" id="KW-0597">Phosphoprotein</keyword>
<dbReference type="Proteomes" id="UP001371218">
    <property type="component" value="Unassembled WGS sequence"/>
</dbReference>
<proteinExistence type="predicted"/>
<keyword evidence="1" id="KW-0805">Transcription regulation</keyword>
<dbReference type="InterPro" id="IPR016032">
    <property type="entry name" value="Sig_transdc_resp-reg_C-effctor"/>
</dbReference>
<dbReference type="Gene3D" id="3.40.50.2300">
    <property type="match status" value="1"/>
</dbReference>
<dbReference type="Gene3D" id="1.10.10.10">
    <property type="entry name" value="Winged helix-like DNA-binding domain superfamily/Winged helix DNA-binding domain"/>
    <property type="match status" value="1"/>
</dbReference>
<evidence type="ECO:0000259" key="7">
    <source>
        <dbReference type="PROSITE" id="PS51755"/>
    </source>
</evidence>
<dbReference type="Pfam" id="PF00486">
    <property type="entry name" value="Trans_reg_C"/>
    <property type="match status" value="1"/>
</dbReference>
<dbReference type="PROSITE" id="PS50110">
    <property type="entry name" value="RESPONSE_REGULATORY"/>
    <property type="match status" value="1"/>
</dbReference>
<keyword evidence="3" id="KW-0804">Transcription</keyword>
<name>A0ABU9BJC2_9BURK</name>
<evidence type="ECO:0000313" key="8">
    <source>
        <dbReference type="EMBL" id="MEK8030056.1"/>
    </source>
</evidence>
<evidence type="ECO:0000256" key="1">
    <source>
        <dbReference type="ARBA" id="ARBA00023015"/>
    </source>
</evidence>
<feature type="domain" description="Response regulatory" evidence="6">
    <location>
        <begin position="2"/>
        <end position="116"/>
    </location>
</feature>
<feature type="modified residue" description="4-aspartylphosphate" evidence="4">
    <location>
        <position position="51"/>
    </location>
</feature>
<evidence type="ECO:0000256" key="5">
    <source>
        <dbReference type="PROSITE-ProRule" id="PRU01091"/>
    </source>
</evidence>
<dbReference type="SMART" id="SM00448">
    <property type="entry name" value="REC"/>
    <property type="match status" value="1"/>
</dbReference>
<feature type="domain" description="OmpR/PhoB-type" evidence="7">
    <location>
        <begin position="125"/>
        <end position="223"/>
    </location>
</feature>
<dbReference type="Pfam" id="PF00072">
    <property type="entry name" value="Response_reg"/>
    <property type="match status" value="1"/>
</dbReference>
<dbReference type="InterPro" id="IPR011006">
    <property type="entry name" value="CheY-like_superfamily"/>
</dbReference>
<protein>
    <submittedName>
        <fullName evidence="8">Response regulator transcription factor</fullName>
    </submittedName>
</protein>
<evidence type="ECO:0000256" key="4">
    <source>
        <dbReference type="PROSITE-ProRule" id="PRU00169"/>
    </source>
</evidence>
<comment type="caution">
    <text evidence="8">The sequence shown here is derived from an EMBL/GenBank/DDBJ whole genome shotgun (WGS) entry which is preliminary data.</text>
</comment>
<dbReference type="SUPFAM" id="SSF52172">
    <property type="entry name" value="CheY-like"/>
    <property type="match status" value="1"/>
</dbReference>
<evidence type="ECO:0000313" key="9">
    <source>
        <dbReference type="Proteomes" id="UP001371218"/>
    </source>
</evidence>
<reference evidence="8 9" key="1">
    <citation type="submission" date="2024-04" db="EMBL/GenBank/DDBJ databases">
        <title>Novel species of the genus Ideonella isolated from streams.</title>
        <authorList>
            <person name="Lu H."/>
        </authorList>
    </citation>
    <scope>NUCLEOTIDE SEQUENCE [LARGE SCALE GENOMIC DNA]</scope>
    <source>
        <strain evidence="8 9">DXS29W</strain>
    </source>
</reference>
<dbReference type="InterPro" id="IPR001789">
    <property type="entry name" value="Sig_transdc_resp-reg_receiver"/>
</dbReference>
<accession>A0ABU9BJC2</accession>
<sequence>MKVLLIEDSPVLRDSLVRGLTRLGLVVEQAHDGPSGLWAATEMQPDVIALDVMLPGFDGLELLRRLRAQQVRTPVLMLSALAEIEDKLQGFEAGADDYLPKPFDLRELAARLRVLAARQAADPGVAPLEVGDLLIDRVRQEVRRQGQVLPMRRRERLLLELLASQRGCVVRRTTIEAKLYPDAKELQSNSVEAAVSQLRRWIDEPGQASRIVTLRGEGYMLER</sequence>
<dbReference type="InterPro" id="IPR036388">
    <property type="entry name" value="WH-like_DNA-bd_sf"/>
</dbReference>
<dbReference type="SMART" id="SM00862">
    <property type="entry name" value="Trans_reg_C"/>
    <property type="match status" value="1"/>
</dbReference>
<keyword evidence="9" id="KW-1185">Reference proteome</keyword>
<organism evidence="8 9">
    <name type="scientific">Ideonella lacteola</name>
    <dbReference type="NCBI Taxonomy" id="2984193"/>
    <lineage>
        <taxon>Bacteria</taxon>
        <taxon>Pseudomonadati</taxon>
        <taxon>Pseudomonadota</taxon>
        <taxon>Betaproteobacteria</taxon>
        <taxon>Burkholderiales</taxon>
        <taxon>Sphaerotilaceae</taxon>
        <taxon>Ideonella</taxon>
    </lineage>
</organism>
<dbReference type="InterPro" id="IPR039420">
    <property type="entry name" value="WalR-like"/>
</dbReference>
<dbReference type="PROSITE" id="PS51755">
    <property type="entry name" value="OMPR_PHOB"/>
    <property type="match status" value="1"/>
</dbReference>
<dbReference type="PANTHER" id="PTHR48111:SF67">
    <property type="entry name" value="TRANSCRIPTIONAL REGULATORY PROTEIN TCTD"/>
    <property type="match status" value="1"/>
</dbReference>
<gene>
    <name evidence="8" type="ORF">AACH06_04410</name>
</gene>
<dbReference type="InterPro" id="IPR001867">
    <property type="entry name" value="OmpR/PhoB-type_DNA-bd"/>
</dbReference>
<dbReference type="SUPFAM" id="SSF46894">
    <property type="entry name" value="C-terminal effector domain of the bipartite response regulators"/>
    <property type="match status" value="1"/>
</dbReference>
<keyword evidence="2 5" id="KW-0238">DNA-binding</keyword>
<dbReference type="RefSeq" id="WP_341424412.1">
    <property type="nucleotide sequence ID" value="NZ_JBBUTG010000002.1"/>
</dbReference>
<evidence type="ECO:0000256" key="2">
    <source>
        <dbReference type="ARBA" id="ARBA00023125"/>
    </source>
</evidence>